<keyword evidence="1" id="KW-0677">Repeat</keyword>
<dbReference type="SUPFAM" id="SSF52058">
    <property type="entry name" value="L domain-like"/>
    <property type="match status" value="1"/>
</dbReference>
<dbReference type="AlphaFoldDB" id="F0Z660"/>
<reference evidence="3" key="1">
    <citation type="journal article" date="2011" name="Genome Biol.">
        <title>Comparative genomics of the social amoebae Dictyostelium discoideum and Dictyostelium purpureum.</title>
        <authorList>
            <consortium name="US DOE Joint Genome Institute (JGI-PGF)"/>
            <person name="Sucgang R."/>
            <person name="Kuo A."/>
            <person name="Tian X."/>
            <person name="Salerno W."/>
            <person name="Parikh A."/>
            <person name="Feasley C.L."/>
            <person name="Dalin E."/>
            <person name="Tu H."/>
            <person name="Huang E."/>
            <person name="Barry K."/>
            <person name="Lindquist E."/>
            <person name="Shapiro H."/>
            <person name="Bruce D."/>
            <person name="Schmutz J."/>
            <person name="Salamov A."/>
            <person name="Fey P."/>
            <person name="Gaudet P."/>
            <person name="Anjard C."/>
            <person name="Babu M.M."/>
            <person name="Basu S."/>
            <person name="Bushmanova Y."/>
            <person name="van der Wel H."/>
            <person name="Katoh-Kurasawa M."/>
            <person name="Dinh C."/>
            <person name="Coutinho P.M."/>
            <person name="Saito T."/>
            <person name="Elias M."/>
            <person name="Schaap P."/>
            <person name="Kay R.R."/>
            <person name="Henrissat B."/>
            <person name="Eichinger L."/>
            <person name="Rivero F."/>
            <person name="Putnam N.H."/>
            <person name="West C.M."/>
            <person name="Loomis W.F."/>
            <person name="Chisholm R.L."/>
            <person name="Shaulsky G."/>
            <person name="Strassmann J.E."/>
            <person name="Queller D.C."/>
            <person name="Kuspa A."/>
            <person name="Grigoriev I.V."/>
        </authorList>
    </citation>
    <scope>NUCLEOTIDE SEQUENCE [LARGE SCALE GENOMIC DNA]</scope>
    <source>
        <strain evidence="3">QSDP1</strain>
    </source>
</reference>
<dbReference type="PANTHER" id="PTHR32134">
    <property type="entry name" value="FNIP REPEAT-CONTAINING PROTEIN"/>
    <property type="match status" value="1"/>
</dbReference>
<evidence type="ECO:0000313" key="3">
    <source>
        <dbReference type="Proteomes" id="UP000001064"/>
    </source>
</evidence>
<sequence length="658" mass="74174">MNNNTNLNISNNTNNNIENNNNIYNINIINNILFYKIWRNIILKKKIFNHIKKFNSNYSVSFSSRDQLLNYKEREYIQCLEILIDIPLEAGDIPYGVHTLSFGDAYDFPLSNVIPHSVTSLKLGYLFQHSIKDGELPDSLKDITFGENFNQQLIPLPKNCENVTFGWSFNKPLSINGETCISSSVKKIHFGNLFNQKICPGDLQNVEVLEFEKNYNQPLVSGCLPPTLVSLSFYGHFNQALTLGSLPTGFLTKIIFSNSFNQPIESGVIPQTVKHITFGKDFNQTIANSGIPKSIVTLNLGSNFNNVLDIGEFSSLTELKISDRYDQPLLDNWWKSKTSGSVCLLKKLEFGYDFNQYLRPFKSIPPTVETLIFGHSFNEPLDYGSIPPSVTCLSLKESIDYNIIFEPDISLPNSILSLQLGYYYNQPFQPKSLPDSLTSLTLGSSFNHSLGVGCLPPSLTSISFGLIYNKPFFPNSLPSSLKTLHLGYSFNQPLENLPISLTKLILGAEFNQPLRIQSLTALKTLLLGRDYNLPFDQESLPQSLETIEFGFFFNQKLSNLPLSIKKIVFSRDFNIPIDQSLAHLPLLEVLEFGRKFNQNIFPDTFPKSLKTLIFGTEFNKPIENCIPTSVTSITFGLEFKQPIESIPKSTNIISASKK</sequence>
<dbReference type="Pfam" id="PF05725">
    <property type="entry name" value="FNIP"/>
    <property type="match status" value="11"/>
</dbReference>
<evidence type="ECO:0000256" key="1">
    <source>
        <dbReference type="ARBA" id="ARBA00022737"/>
    </source>
</evidence>
<evidence type="ECO:0000313" key="2">
    <source>
        <dbReference type="EMBL" id="EGC40598.1"/>
    </source>
</evidence>
<dbReference type="InParanoid" id="F0Z660"/>
<dbReference type="Proteomes" id="UP000001064">
    <property type="component" value="Unassembled WGS sequence"/>
</dbReference>
<evidence type="ECO:0008006" key="4">
    <source>
        <dbReference type="Google" id="ProtNLM"/>
    </source>
</evidence>
<protein>
    <recommendedName>
        <fullName evidence="4">FNIP repeat-containing protein</fullName>
    </recommendedName>
</protein>
<dbReference type="InterPro" id="IPR008615">
    <property type="entry name" value="FNIP"/>
</dbReference>
<keyword evidence="3" id="KW-1185">Reference proteome</keyword>
<dbReference type="OrthoDB" id="19855at2759"/>
<dbReference type="RefSeq" id="XP_003282934.1">
    <property type="nucleotide sequence ID" value="XM_003282886.1"/>
</dbReference>
<dbReference type="KEGG" id="dpp:DICPUDRAFT_73890"/>
<dbReference type="PANTHER" id="PTHR32134:SF169">
    <property type="entry name" value="FNIP REPEAT-CONTAINING PROTEIN-RELATED"/>
    <property type="match status" value="1"/>
</dbReference>
<dbReference type="EMBL" id="GL870941">
    <property type="protein sequence ID" value="EGC40598.1"/>
    <property type="molecule type" value="Genomic_DNA"/>
</dbReference>
<dbReference type="InterPro" id="IPR051251">
    <property type="entry name" value="STK_FNIP-Repeat"/>
</dbReference>
<organism evidence="2 3">
    <name type="scientific">Dictyostelium purpureum</name>
    <name type="common">Slime mold</name>
    <dbReference type="NCBI Taxonomy" id="5786"/>
    <lineage>
        <taxon>Eukaryota</taxon>
        <taxon>Amoebozoa</taxon>
        <taxon>Evosea</taxon>
        <taxon>Eumycetozoa</taxon>
        <taxon>Dictyostelia</taxon>
        <taxon>Dictyosteliales</taxon>
        <taxon>Dictyosteliaceae</taxon>
        <taxon>Dictyostelium</taxon>
    </lineage>
</organism>
<accession>F0Z660</accession>
<dbReference type="FunCoup" id="F0Z660">
    <property type="interactions" value="743"/>
</dbReference>
<gene>
    <name evidence="2" type="ORF">DICPUDRAFT_73890</name>
</gene>
<name>F0Z660_DICPU</name>
<proteinExistence type="predicted"/>
<dbReference type="VEuPathDB" id="AmoebaDB:DICPUDRAFT_73890"/>
<dbReference type="GeneID" id="10503372"/>